<dbReference type="GO" id="GO:0008277">
    <property type="term" value="P:regulation of G protein-coupled receptor signaling pathway"/>
    <property type="evidence" value="ECO:0007669"/>
    <property type="project" value="InterPro"/>
</dbReference>
<evidence type="ECO:0000259" key="2">
    <source>
        <dbReference type="PROSITE" id="PS50186"/>
    </source>
</evidence>
<protein>
    <recommendedName>
        <fullName evidence="2">DEP domain-containing protein</fullName>
    </recommendedName>
</protein>
<gene>
    <name evidence="3" type="ORF">AFUS01_LOCUS24701</name>
</gene>
<organism evidence="3 4">
    <name type="scientific">Allacma fusca</name>
    <dbReference type="NCBI Taxonomy" id="39272"/>
    <lineage>
        <taxon>Eukaryota</taxon>
        <taxon>Metazoa</taxon>
        <taxon>Ecdysozoa</taxon>
        <taxon>Arthropoda</taxon>
        <taxon>Hexapoda</taxon>
        <taxon>Collembola</taxon>
        <taxon>Symphypleona</taxon>
        <taxon>Sminthuridae</taxon>
        <taxon>Allacma</taxon>
    </lineage>
</organism>
<dbReference type="EMBL" id="CAJVCH010310793">
    <property type="protein sequence ID" value="CAG7786117.1"/>
    <property type="molecule type" value="Genomic_DNA"/>
</dbReference>
<dbReference type="GO" id="GO:0043005">
    <property type="term" value="C:neuron projection"/>
    <property type="evidence" value="ECO:0007669"/>
    <property type="project" value="TreeGrafter"/>
</dbReference>
<evidence type="ECO:0000313" key="4">
    <source>
        <dbReference type="Proteomes" id="UP000708208"/>
    </source>
</evidence>
<feature type="domain" description="DEP" evidence="2">
    <location>
        <begin position="75"/>
        <end position="119"/>
    </location>
</feature>
<reference evidence="3" key="1">
    <citation type="submission" date="2021-06" db="EMBL/GenBank/DDBJ databases">
        <authorList>
            <person name="Hodson N. C."/>
            <person name="Mongue J. A."/>
            <person name="Jaron S. K."/>
        </authorList>
    </citation>
    <scope>NUCLEOTIDE SEQUENCE</scope>
</reference>
<dbReference type="GO" id="GO:0035556">
    <property type="term" value="P:intracellular signal transduction"/>
    <property type="evidence" value="ECO:0007669"/>
    <property type="project" value="InterPro"/>
</dbReference>
<dbReference type="PROSITE" id="PS50186">
    <property type="entry name" value="DEP"/>
    <property type="match status" value="1"/>
</dbReference>
<keyword evidence="4" id="KW-1185">Reference proteome</keyword>
<dbReference type="PANTHER" id="PTHR45746">
    <property type="entry name" value="LP21163P"/>
    <property type="match status" value="1"/>
</dbReference>
<dbReference type="OrthoDB" id="196547at2759"/>
<dbReference type="AlphaFoldDB" id="A0A8J2P9H6"/>
<sequence>MLIVSTILMMTGPNQDGRVGDHVDKLGVTYTDMDSAIAVGESHSRETGASANRDQTPNHIVYRKMEKMVEKMQDENAGVPVRTVKTFLNKIPSVFTGSDLICWIAKHLDVEDQSKENQL</sequence>
<proteinExistence type="predicted"/>
<dbReference type="GO" id="GO:0005737">
    <property type="term" value="C:cytoplasm"/>
    <property type="evidence" value="ECO:0007669"/>
    <property type="project" value="TreeGrafter"/>
</dbReference>
<dbReference type="InterPro" id="IPR047016">
    <property type="entry name" value="RGS6/7/9/11"/>
</dbReference>
<comment type="caution">
    <text evidence="3">The sequence shown here is derived from an EMBL/GenBank/DDBJ whole genome shotgun (WGS) entry which is preliminary data.</text>
</comment>
<dbReference type="InterPro" id="IPR000591">
    <property type="entry name" value="DEP_dom"/>
</dbReference>
<dbReference type="GO" id="GO:0005096">
    <property type="term" value="F:GTPase activator activity"/>
    <property type="evidence" value="ECO:0007669"/>
    <property type="project" value="TreeGrafter"/>
</dbReference>
<keyword evidence="1" id="KW-0734">Signal transduction inhibitor</keyword>
<name>A0A8J2P9H6_9HEXA</name>
<evidence type="ECO:0000256" key="1">
    <source>
        <dbReference type="ARBA" id="ARBA00022700"/>
    </source>
</evidence>
<dbReference type="PANTHER" id="PTHR45746:SF6">
    <property type="entry name" value="LP21163P"/>
    <property type="match status" value="1"/>
</dbReference>
<dbReference type="GO" id="GO:0009968">
    <property type="term" value="P:negative regulation of signal transduction"/>
    <property type="evidence" value="ECO:0007669"/>
    <property type="project" value="UniProtKB-KW"/>
</dbReference>
<dbReference type="Proteomes" id="UP000708208">
    <property type="component" value="Unassembled WGS sequence"/>
</dbReference>
<accession>A0A8J2P9H6</accession>
<evidence type="ECO:0000313" key="3">
    <source>
        <dbReference type="EMBL" id="CAG7786117.1"/>
    </source>
</evidence>